<organism evidence="2">
    <name type="scientific">viral metagenome</name>
    <dbReference type="NCBI Taxonomy" id="1070528"/>
    <lineage>
        <taxon>unclassified sequences</taxon>
        <taxon>metagenomes</taxon>
        <taxon>organismal metagenomes</taxon>
    </lineage>
</organism>
<reference evidence="2" key="1">
    <citation type="submission" date="2020-03" db="EMBL/GenBank/DDBJ databases">
        <title>The deep terrestrial virosphere.</title>
        <authorList>
            <person name="Holmfeldt K."/>
            <person name="Nilsson E."/>
            <person name="Simone D."/>
            <person name="Lopez-Fernandez M."/>
            <person name="Wu X."/>
            <person name="de Brujin I."/>
            <person name="Lundin D."/>
            <person name="Andersson A."/>
            <person name="Bertilsson S."/>
            <person name="Dopson M."/>
        </authorList>
    </citation>
    <scope>NUCLEOTIDE SEQUENCE</scope>
    <source>
        <strain evidence="2">MM415A03678</strain>
    </source>
</reference>
<sequence length="221" mass="24862">MKGKPTRGKAVDVAKAIELYEKGVSMNEIGRQLGHHHGVIAYHIHKSGTPIHNPRQQRNPISTDYIKELYEEGMSTIEIGETVGLTPQAIYGRLLKAGIPLRSFSEAITLAAKRGRKRQQAGELNAKWKGGRAIDSDGYVTVRINGRQYAEHRLVLEKKLGRTLTPSEIGHHLNGIRSDNRPENLIALPRKRHSPITIVTPHQERIKELELAIYKLQKEVK</sequence>
<evidence type="ECO:0000313" key="2">
    <source>
        <dbReference type="EMBL" id="QJA70540.1"/>
    </source>
</evidence>
<dbReference type="SUPFAM" id="SSF54060">
    <property type="entry name" value="His-Me finger endonucleases"/>
    <property type="match status" value="1"/>
</dbReference>
<evidence type="ECO:0000259" key="1">
    <source>
        <dbReference type="Pfam" id="PF13392"/>
    </source>
</evidence>
<dbReference type="InterPro" id="IPR013324">
    <property type="entry name" value="RNA_pol_sigma_r3/r4-like"/>
</dbReference>
<dbReference type="InterPro" id="IPR044925">
    <property type="entry name" value="His-Me_finger_sf"/>
</dbReference>
<dbReference type="Pfam" id="PF13392">
    <property type="entry name" value="HNH_3"/>
    <property type="match status" value="1"/>
</dbReference>
<dbReference type="Gene3D" id="1.10.10.60">
    <property type="entry name" value="Homeodomain-like"/>
    <property type="match status" value="2"/>
</dbReference>
<proteinExistence type="predicted"/>
<name>A0A6M3JL34_9ZZZZ</name>
<gene>
    <name evidence="2" type="ORF">MM415A03678_0007</name>
</gene>
<dbReference type="Gene3D" id="3.90.75.20">
    <property type="match status" value="1"/>
</dbReference>
<dbReference type="InterPro" id="IPR003615">
    <property type="entry name" value="HNH_nuc"/>
</dbReference>
<dbReference type="EMBL" id="MT141801">
    <property type="protein sequence ID" value="QJA70540.1"/>
    <property type="molecule type" value="Genomic_DNA"/>
</dbReference>
<dbReference type="SUPFAM" id="SSF88659">
    <property type="entry name" value="Sigma3 and sigma4 domains of RNA polymerase sigma factors"/>
    <property type="match status" value="1"/>
</dbReference>
<protein>
    <submittedName>
        <fullName evidence="2">Putative DNA binding, helix-turn-helix domain containing protein</fullName>
    </submittedName>
</protein>
<accession>A0A6M3JL34</accession>
<feature type="domain" description="HNH nuclease" evidence="1">
    <location>
        <begin position="151"/>
        <end position="194"/>
    </location>
</feature>
<dbReference type="AlphaFoldDB" id="A0A6M3JL34"/>